<evidence type="ECO:0000313" key="3">
    <source>
        <dbReference type="EMBL" id="MBB6670295.1"/>
    </source>
</evidence>
<protein>
    <submittedName>
        <fullName evidence="3">Uncharacterized protein</fullName>
    </submittedName>
</protein>
<feature type="transmembrane region" description="Helical" evidence="2">
    <location>
        <begin position="109"/>
        <end position="129"/>
    </location>
</feature>
<reference evidence="3 4" key="1">
    <citation type="submission" date="2020-08" db="EMBL/GenBank/DDBJ databases">
        <title>Cohnella phylogeny.</title>
        <authorList>
            <person name="Dunlap C."/>
        </authorList>
    </citation>
    <scope>NUCLEOTIDE SEQUENCE [LARGE SCALE GENOMIC DNA]</scope>
    <source>
        <strain evidence="3 4">DSM 28246</strain>
    </source>
</reference>
<keyword evidence="2" id="KW-1133">Transmembrane helix</keyword>
<evidence type="ECO:0000256" key="1">
    <source>
        <dbReference type="SAM" id="Coils"/>
    </source>
</evidence>
<feature type="coiled-coil region" evidence="1">
    <location>
        <begin position="3"/>
        <end position="30"/>
    </location>
</feature>
<comment type="caution">
    <text evidence="3">The sequence shown here is derived from an EMBL/GenBank/DDBJ whole genome shotgun (WGS) entry which is preliminary data.</text>
</comment>
<proteinExistence type="predicted"/>
<accession>A0A7X0RMN8</accession>
<dbReference type="EMBL" id="JACJVP010000007">
    <property type="protein sequence ID" value="MBB6670295.1"/>
    <property type="molecule type" value="Genomic_DNA"/>
</dbReference>
<evidence type="ECO:0000256" key="2">
    <source>
        <dbReference type="SAM" id="Phobius"/>
    </source>
</evidence>
<name>A0A7X0RMN8_9BACL</name>
<sequence length="135" mass="15594">MEAAGMELVSKELQDRLNAVEAQIKSMQGELLLSGKEALSYAERFKLLEATDQRHEDELRALKDGARGMQRQFEQVMGKIDALENKLFTWMQQLNKDSSKERQSTQKEWMRFLQIVLGGTIFIIVAYVFSTAYRN</sequence>
<keyword evidence="4" id="KW-1185">Reference proteome</keyword>
<gene>
    <name evidence="3" type="ORF">H7C19_06295</name>
</gene>
<dbReference type="AlphaFoldDB" id="A0A7X0RMN8"/>
<keyword evidence="2" id="KW-0472">Membrane</keyword>
<evidence type="ECO:0000313" key="4">
    <source>
        <dbReference type="Proteomes" id="UP000547209"/>
    </source>
</evidence>
<dbReference type="Proteomes" id="UP000547209">
    <property type="component" value="Unassembled WGS sequence"/>
</dbReference>
<organism evidence="3 4">
    <name type="scientific">Cohnella nanjingensis</name>
    <dbReference type="NCBI Taxonomy" id="1387779"/>
    <lineage>
        <taxon>Bacteria</taxon>
        <taxon>Bacillati</taxon>
        <taxon>Bacillota</taxon>
        <taxon>Bacilli</taxon>
        <taxon>Bacillales</taxon>
        <taxon>Paenibacillaceae</taxon>
        <taxon>Cohnella</taxon>
    </lineage>
</organism>
<keyword evidence="2" id="KW-0812">Transmembrane</keyword>
<keyword evidence="1" id="KW-0175">Coiled coil</keyword>